<evidence type="ECO:0000313" key="2">
    <source>
        <dbReference type="Proteomes" id="UP000030744"/>
    </source>
</evidence>
<evidence type="ECO:0000313" key="1">
    <source>
        <dbReference type="EMBL" id="CDJ34812.1"/>
    </source>
</evidence>
<dbReference type="GeneID" id="25383466"/>
<dbReference type="Proteomes" id="UP000030744">
    <property type="component" value="Unassembled WGS sequence"/>
</dbReference>
<dbReference type="EMBL" id="HG687221">
    <property type="protein sequence ID" value="CDJ34812.1"/>
    <property type="molecule type" value="Genomic_DNA"/>
</dbReference>
<organism evidence="1 2">
    <name type="scientific">Eimeria mitis</name>
    <dbReference type="NCBI Taxonomy" id="44415"/>
    <lineage>
        <taxon>Eukaryota</taxon>
        <taxon>Sar</taxon>
        <taxon>Alveolata</taxon>
        <taxon>Apicomplexa</taxon>
        <taxon>Conoidasida</taxon>
        <taxon>Coccidia</taxon>
        <taxon>Eucoccidiorida</taxon>
        <taxon>Eimeriorina</taxon>
        <taxon>Eimeriidae</taxon>
        <taxon>Eimeria</taxon>
    </lineage>
</organism>
<sequence>MAVSTYMRVEYVDRRGWMGTQWWRDWLTWGLGGGGDVGRPDSVECCAALECVEGRTSPLHMCERLRL</sequence>
<accession>U6KEY0</accession>
<reference evidence="1" key="1">
    <citation type="submission" date="2013-10" db="EMBL/GenBank/DDBJ databases">
        <title>Genomic analysis of the causative agents of coccidiosis in chickens.</title>
        <authorList>
            <person name="Reid A.J."/>
            <person name="Blake D."/>
            <person name="Billington K."/>
            <person name="Browne H."/>
            <person name="Dunn M."/>
            <person name="Hung S."/>
            <person name="Kawahara F."/>
            <person name="Miranda-Saavedra D."/>
            <person name="Mourier T."/>
            <person name="Nagra H."/>
            <person name="Otto T.D."/>
            <person name="Rawlings N."/>
            <person name="Sanchez A."/>
            <person name="Sanders M."/>
            <person name="Subramaniam C."/>
            <person name="Tay Y."/>
            <person name="Dear P."/>
            <person name="Doerig C."/>
            <person name="Gruber A."/>
            <person name="Parkinson J."/>
            <person name="Shirley M."/>
            <person name="Wan K.L."/>
            <person name="Berriman M."/>
            <person name="Tomley F."/>
            <person name="Pain A."/>
        </authorList>
    </citation>
    <scope>NUCLEOTIDE SEQUENCE [LARGE SCALE GENOMIC DNA]</scope>
    <source>
        <strain evidence="1">Houghton</strain>
    </source>
</reference>
<proteinExistence type="predicted"/>
<gene>
    <name evidence="1" type="ORF">EMH_0092950</name>
</gene>
<dbReference type="VEuPathDB" id="ToxoDB:EMH_0092950"/>
<keyword evidence="2" id="KW-1185">Reference proteome</keyword>
<dbReference type="AlphaFoldDB" id="U6KEY0"/>
<reference evidence="1" key="2">
    <citation type="submission" date="2013-10" db="EMBL/GenBank/DDBJ databases">
        <authorList>
            <person name="Aslett M."/>
        </authorList>
    </citation>
    <scope>NUCLEOTIDE SEQUENCE [LARGE SCALE GENOMIC DNA]</scope>
    <source>
        <strain evidence="1">Houghton</strain>
    </source>
</reference>
<protein>
    <submittedName>
        <fullName evidence="1">Uncharacterized protein</fullName>
    </submittedName>
</protein>
<dbReference type="RefSeq" id="XP_013357374.1">
    <property type="nucleotide sequence ID" value="XM_013501920.1"/>
</dbReference>
<name>U6KEY0_9EIME</name>